<dbReference type="GO" id="GO:0042407">
    <property type="term" value="P:cristae formation"/>
    <property type="evidence" value="ECO:0007669"/>
    <property type="project" value="InterPro"/>
</dbReference>
<keyword evidence="3" id="KW-1185">Reference proteome</keyword>
<comment type="caution">
    <text evidence="2">The sequence shown here is derived from an EMBL/GenBank/DDBJ whole genome shotgun (WGS) entry which is preliminary data.</text>
</comment>
<reference evidence="2" key="1">
    <citation type="journal article" date="2022" name="New Phytol.">
        <title>Evolutionary transition to the ectomycorrhizal habit in the genomes of a hyperdiverse lineage of mushroom-forming fungi.</title>
        <authorList>
            <person name="Looney B."/>
            <person name="Miyauchi S."/>
            <person name="Morin E."/>
            <person name="Drula E."/>
            <person name="Courty P.E."/>
            <person name="Kohler A."/>
            <person name="Kuo A."/>
            <person name="LaButti K."/>
            <person name="Pangilinan J."/>
            <person name="Lipzen A."/>
            <person name="Riley R."/>
            <person name="Andreopoulos W."/>
            <person name="He G."/>
            <person name="Johnson J."/>
            <person name="Nolan M."/>
            <person name="Tritt A."/>
            <person name="Barry K.W."/>
            <person name="Grigoriev I.V."/>
            <person name="Nagy L.G."/>
            <person name="Hibbett D."/>
            <person name="Henrissat B."/>
            <person name="Matheny P.B."/>
            <person name="Labbe J."/>
            <person name="Martin F.M."/>
        </authorList>
    </citation>
    <scope>NUCLEOTIDE SEQUENCE</scope>
    <source>
        <strain evidence="2">BPL690</strain>
    </source>
</reference>
<accession>A0AAD4M3E7</accession>
<keyword evidence="1" id="KW-0999">Mitochondrion inner membrane</keyword>
<evidence type="ECO:0000313" key="2">
    <source>
        <dbReference type="EMBL" id="KAI0300542.1"/>
    </source>
</evidence>
<name>A0AAD4M3E7_9AGAM</name>
<comment type="function">
    <text evidence="1">Component of the MICOS complex, a large protein complex of the mitochondrial inner membrane that plays crucial roles in the maintenance of crista junctions, inner membrane architecture, and formation of contact sites to the outer membrane.</text>
</comment>
<organism evidence="2 3">
    <name type="scientific">Multifurca ochricompacta</name>
    <dbReference type="NCBI Taxonomy" id="376703"/>
    <lineage>
        <taxon>Eukaryota</taxon>
        <taxon>Fungi</taxon>
        <taxon>Dikarya</taxon>
        <taxon>Basidiomycota</taxon>
        <taxon>Agaricomycotina</taxon>
        <taxon>Agaricomycetes</taxon>
        <taxon>Russulales</taxon>
        <taxon>Russulaceae</taxon>
        <taxon>Multifurca</taxon>
    </lineage>
</organism>
<evidence type="ECO:0000256" key="1">
    <source>
        <dbReference type="RuleBase" id="RU363021"/>
    </source>
</evidence>
<dbReference type="AlphaFoldDB" id="A0AAD4M3E7"/>
<sequence>MFRTRALPRVGIIASGAVATLSIYPEPEREIIVVDSPSVLETQIGVARKSVTATAQNVHAQVHGVISKWIGIEHAVEHRVKSLVAPDEPLTPGILYVGVAALTGSILARNRSIFSRLLLPPAFFYLTSKYFLPKTTQNVSDYASSLEEKHFPTLAQKHAVAIAHSRMTWERFREAGINGRDRFQDGLGSIVHKVQELTGLKVEGAIGHGTVNDTSKLVHKAEEALQSTKDPVAEAGQPTTTTITTNTNAVEGRNV</sequence>
<gene>
    <name evidence="2" type="ORF">B0F90DRAFT_1668349</name>
</gene>
<dbReference type="Pfam" id="PF09769">
    <property type="entry name" value="ApoO"/>
    <property type="match status" value="1"/>
</dbReference>
<protein>
    <recommendedName>
        <fullName evidence="1">MICOS complex subunit</fullName>
    </recommendedName>
</protein>
<dbReference type="GO" id="GO:0044284">
    <property type="term" value="C:mitochondrial crista junction"/>
    <property type="evidence" value="ECO:0007669"/>
    <property type="project" value="TreeGrafter"/>
</dbReference>
<comment type="subunit">
    <text evidence="1">Component of the mitochondrial contact site and cristae organizing system (MICOS) complex.</text>
</comment>
<dbReference type="EMBL" id="WTXG01000018">
    <property type="protein sequence ID" value="KAI0300542.1"/>
    <property type="molecule type" value="Genomic_DNA"/>
</dbReference>
<comment type="subcellular location">
    <subcellularLocation>
        <location evidence="1">Mitochondrion inner membrane</location>
    </subcellularLocation>
</comment>
<proteinExistence type="predicted"/>
<dbReference type="Proteomes" id="UP001203297">
    <property type="component" value="Unassembled WGS sequence"/>
</dbReference>
<dbReference type="InterPro" id="IPR019166">
    <property type="entry name" value="MIC26/MIC27"/>
</dbReference>
<keyword evidence="1" id="KW-0472">Membrane</keyword>
<keyword evidence="1" id="KW-0496">Mitochondrion</keyword>
<evidence type="ECO:0000313" key="3">
    <source>
        <dbReference type="Proteomes" id="UP001203297"/>
    </source>
</evidence>
<dbReference type="GO" id="GO:0061617">
    <property type="term" value="C:MICOS complex"/>
    <property type="evidence" value="ECO:0007669"/>
    <property type="project" value="UniProtKB-UniRule"/>
</dbReference>
<dbReference type="InterPro" id="IPR033181">
    <property type="entry name" value="Mic26_fungi"/>
</dbReference>
<dbReference type="PANTHER" id="PTHR28268">
    <property type="entry name" value="MICOS SUBUNIT MIC26"/>
    <property type="match status" value="1"/>
</dbReference>
<dbReference type="PANTHER" id="PTHR28268:SF1">
    <property type="entry name" value="MICOS SUBUNIT MIC26"/>
    <property type="match status" value="1"/>
</dbReference>